<proteinExistence type="predicted"/>
<organism evidence="1 2">
    <name type="scientific">Arcicella gelida</name>
    <dbReference type="NCBI Taxonomy" id="2984195"/>
    <lineage>
        <taxon>Bacteria</taxon>
        <taxon>Pseudomonadati</taxon>
        <taxon>Bacteroidota</taxon>
        <taxon>Cytophagia</taxon>
        <taxon>Cytophagales</taxon>
        <taxon>Flectobacillaceae</taxon>
        <taxon>Arcicella</taxon>
    </lineage>
</organism>
<gene>
    <name evidence="1" type="ORF">VB776_05755</name>
</gene>
<sequence>MTIILKKGQNLEEVLPKNTPVKGAKKLNAKKYIGVLKFEKDPLIIQKEMRDEWE</sequence>
<reference evidence="1 2" key="1">
    <citation type="submission" date="2023-12" db="EMBL/GenBank/DDBJ databases">
        <title>Novel species of the genus Arcicella isolated from rivers.</title>
        <authorList>
            <person name="Lu H."/>
        </authorList>
    </citation>
    <scope>NUCLEOTIDE SEQUENCE [LARGE SCALE GENOMIC DNA]</scope>
    <source>
        <strain evidence="1 2">DC2W</strain>
    </source>
</reference>
<dbReference type="RefSeq" id="WP_323326906.1">
    <property type="nucleotide sequence ID" value="NZ_JAYGIL010000005.1"/>
</dbReference>
<comment type="caution">
    <text evidence="1">The sequence shown here is derived from an EMBL/GenBank/DDBJ whole genome shotgun (WGS) entry which is preliminary data.</text>
</comment>
<dbReference type="Proteomes" id="UP001303899">
    <property type="component" value="Unassembled WGS sequence"/>
</dbReference>
<evidence type="ECO:0000313" key="1">
    <source>
        <dbReference type="EMBL" id="MEA5402408.1"/>
    </source>
</evidence>
<name>A0ABU5S2A4_9BACT</name>
<dbReference type="EMBL" id="JAYGIL010000005">
    <property type="protein sequence ID" value="MEA5402408.1"/>
    <property type="molecule type" value="Genomic_DNA"/>
</dbReference>
<protein>
    <submittedName>
        <fullName evidence="1">Uncharacterized protein</fullName>
    </submittedName>
</protein>
<evidence type="ECO:0000313" key="2">
    <source>
        <dbReference type="Proteomes" id="UP001303899"/>
    </source>
</evidence>
<accession>A0ABU5S2A4</accession>
<keyword evidence="2" id="KW-1185">Reference proteome</keyword>